<dbReference type="CDD" id="cd19050">
    <property type="entry name" value="LGIC_TM_bact"/>
    <property type="match status" value="1"/>
</dbReference>
<evidence type="ECO:0000256" key="4">
    <source>
        <dbReference type="ARBA" id="ARBA00023136"/>
    </source>
</evidence>
<feature type="domain" description="Neurotransmitter-gated ion-channel ligand-binding" evidence="6">
    <location>
        <begin position="39"/>
        <end position="208"/>
    </location>
</feature>
<evidence type="ECO:0000256" key="5">
    <source>
        <dbReference type="SAM" id="Phobius"/>
    </source>
</evidence>
<dbReference type="CDD" id="cd18988">
    <property type="entry name" value="LGIC_ECD_bact"/>
    <property type="match status" value="1"/>
</dbReference>
<feature type="transmembrane region" description="Helical" evidence="5">
    <location>
        <begin position="328"/>
        <end position="347"/>
    </location>
</feature>
<evidence type="ECO:0000313" key="7">
    <source>
        <dbReference type="EMBL" id="PSB03197.1"/>
    </source>
</evidence>
<dbReference type="AlphaFoldDB" id="A0A2T1C4Y5"/>
<dbReference type="Gene3D" id="1.20.58.390">
    <property type="entry name" value="Neurotransmitter-gated ion-channel transmembrane domain"/>
    <property type="match status" value="1"/>
</dbReference>
<protein>
    <recommendedName>
        <fullName evidence="6">Neurotransmitter-gated ion-channel ligand-binding domain-containing protein</fullName>
    </recommendedName>
</protein>
<evidence type="ECO:0000259" key="6">
    <source>
        <dbReference type="Pfam" id="PF02931"/>
    </source>
</evidence>
<reference evidence="7 8" key="2">
    <citation type="submission" date="2018-03" db="EMBL/GenBank/DDBJ databases">
        <title>The ancient ancestry and fast evolution of plastids.</title>
        <authorList>
            <person name="Moore K.R."/>
            <person name="Magnabosco C."/>
            <person name="Momper L."/>
            <person name="Gold D.A."/>
            <person name="Bosak T."/>
            <person name="Fournier G.P."/>
        </authorList>
    </citation>
    <scope>NUCLEOTIDE SEQUENCE [LARGE SCALE GENOMIC DNA]</scope>
    <source>
        <strain evidence="7 8">CCAP 1448/3</strain>
    </source>
</reference>
<dbReference type="RefSeq" id="WP_106288432.1">
    <property type="nucleotide sequence ID" value="NZ_CAWNTC010000014.1"/>
</dbReference>
<dbReference type="SUPFAM" id="SSF90112">
    <property type="entry name" value="Neurotransmitter-gated ion-channel transmembrane pore"/>
    <property type="match status" value="1"/>
</dbReference>
<dbReference type="InterPro" id="IPR038050">
    <property type="entry name" value="Neuro_actylchol_rec"/>
</dbReference>
<dbReference type="Pfam" id="PF02931">
    <property type="entry name" value="Neur_chan_LBD"/>
    <property type="match status" value="1"/>
</dbReference>
<proteinExistence type="predicted"/>
<evidence type="ECO:0000256" key="2">
    <source>
        <dbReference type="ARBA" id="ARBA00022692"/>
    </source>
</evidence>
<keyword evidence="2 5" id="KW-0812">Transmembrane</keyword>
<feature type="transmembrane region" description="Helical" evidence="5">
    <location>
        <begin position="257"/>
        <end position="275"/>
    </location>
</feature>
<dbReference type="InterPro" id="IPR036719">
    <property type="entry name" value="Neuro-gated_channel_TM_sf"/>
</dbReference>
<accession>A0A2T1C4Y5</accession>
<name>A0A2T1C4Y5_9CYAN</name>
<dbReference type="PANTHER" id="PTHR18945">
    <property type="entry name" value="NEUROTRANSMITTER GATED ION CHANNEL"/>
    <property type="match status" value="1"/>
</dbReference>
<keyword evidence="8" id="KW-1185">Reference proteome</keyword>
<dbReference type="GO" id="GO:0005230">
    <property type="term" value="F:extracellular ligand-gated monoatomic ion channel activity"/>
    <property type="evidence" value="ECO:0007669"/>
    <property type="project" value="InterPro"/>
</dbReference>
<dbReference type="Proteomes" id="UP000238762">
    <property type="component" value="Unassembled WGS sequence"/>
</dbReference>
<dbReference type="InterPro" id="IPR036734">
    <property type="entry name" value="Neur_chan_lig-bd_sf"/>
</dbReference>
<feature type="transmembrane region" description="Helical" evidence="5">
    <location>
        <begin position="281"/>
        <end position="307"/>
    </location>
</feature>
<dbReference type="Gene3D" id="2.70.170.10">
    <property type="entry name" value="Neurotransmitter-gated ion-channel ligand-binding domain"/>
    <property type="match status" value="1"/>
</dbReference>
<organism evidence="7 8">
    <name type="scientific">Merismopedia glauca CCAP 1448/3</name>
    <dbReference type="NCBI Taxonomy" id="1296344"/>
    <lineage>
        <taxon>Bacteria</taxon>
        <taxon>Bacillati</taxon>
        <taxon>Cyanobacteriota</taxon>
        <taxon>Cyanophyceae</taxon>
        <taxon>Synechococcales</taxon>
        <taxon>Merismopediaceae</taxon>
        <taxon>Merismopedia</taxon>
    </lineage>
</organism>
<keyword evidence="4 5" id="KW-0472">Membrane</keyword>
<dbReference type="InterPro" id="IPR006201">
    <property type="entry name" value="Neur_channel"/>
</dbReference>
<dbReference type="SUPFAM" id="SSF63712">
    <property type="entry name" value="Nicotinic receptor ligand binding domain-like"/>
    <property type="match status" value="1"/>
</dbReference>
<keyword evidence="3 5" id="KW-1133">Transmembrane helix</keyword>
<gene>
    <name evidence="7" type="ORF">C7B64_09615</name>
</gene>
<comment type="subcellular location">
    <subcellularLocation>
        <location evidence="1">Membrane</location>
        <topology evidence="1">Multi-pass membrane protein</topology>
    </subcellularLocation>
</comment>
<evidence type="ECO:0000256" key="3">
    <source>
        <dbReference type="ARBA" id="ARBA00022989"/>
    </source>
</evidence>
<dbReference type="GO" id="GO:0016020">
    <property type="term" value="C:membrane"/>
    <property type="evidence" value="ECO:0007669"/>
    <property type="project" value="UniProtKB-SubCell"/>
</dbReference>
<evidence type="ECO:0000256" key="1">
    <source>
        <dbReference type="ARBA" id="ARBA00004141"/>
    </source>
</evidence>
<dbReference type="EMBL" id="PVWJ01000038">
    <property type="protein sequence ID" value="PSB03197.1"/>
    <property type="molecule type" value="Genomic_DNA"/>
</dbReference>
<evidence type="ECO:0000313" key="8">
    <source>
        <dbReference type="Proteomes" id="UP000238762"/>
    </source>
</evidence>
<reference evidence="7 8" key="1">
    <citation type="submission" date="2018-02" db="EMBL/GenBank/DDBJ databases">
        <authorList>
            <person name="Cohen D.B."/>
            <person name="Kent A.D."/>
        </authorList>
    </citation>
    <scope>NUCLEOTIDE SEQUENCE [LARGE SCALE GENOMIC DNA]</scope>
    <source>
        <strain evidence="7 8">CCAP 1448/3</strain>
    </source>
</reference>
<feature type="transmembrane region" description="Helical" evidence="5">
    <location>
        <begin position="229"/>
        <end position="250"/>
    </location>
</feature>
<dbReference type="GO" id="GO:0004888">
    <property type="term" value="F:transmembrane signaling receptor activity"/>
    <property type="evidence" value="ECO:0007669"/>
    <property type="project" value="InterPro"/>
</dbReference>
<dbReference type="OrthoDB" id="548455at2"/>
<dbReference type="InterPro" id="IPR006202">
    <property type="entry name" value="Neur_chan_lig-bd"/>
</dbReference>
<comment type="caution">
    <text evidence="7">The sequence shown here is derived from an EMBL/GenBank/DDBJ whole genome shotgun (WGS) entry which is preliminary data.</text>
</comment>
<sequence length="348" mass="40396">MRHKIIYFLTFISIYIPLNTLPSRAQETNSKTTKSQLTEVRPNLSEPTQVSVGIYLVDFDKFDEQNESFKLDGYLFLTWKDQRLAFQANQNNLGSKTYKPGEIWLPDVHFANVELKREKAYTQIKVNPDGTVNYKERFKGTFKSEMDVRRFPFDRQKLKLVLESPLNDTEQVIFNVDKSKTGRSSEAFLTGWKIGEQNAVAEITKSEVENIEENQYIYEIDLFRDSDSYFWNIIVPLLLIIAVSFTVFWSRSFESNTVISFSSLLSAIAFNIVIAEELPKVAYLTFINGFILISYLVICLAIIQIVIKHYLNAEKKEDISMKMDRICRWLFPTSFGISNLILILIFLI</sequence>